<evidence type="ECO:0000313" key="4">
    <source>
        <dbReference type="EMBL" id="QCY47004.1"/>
    </source>
</evidence>
<dbReference type="Pfam" id="PF00565">
    <property type="entry name" value="SNase"/>
    <property type="match status" value="1"/>
</dbReference>
<name>A0A5B7WUT0_9MICC</name>
<dbReference type="SUPFAM" id="SSF50199">
    <property type="entry name" value="Staphylococcal nuclease"/>
    <property type="match status" value="1"/>
</dbReference>
<reference evidence="4 5" key="1">
    <citation type="submission" date="2018-12" db="EMBL/GenBank/DDBJ databases">
        <title>Complete Genome Sequence of Glutamicibacter creatinolyticus strain LGCM259,isolated from an abscess of a 12-year-old mare in Italy.</title>
        <authorList>
            <person name="Santos R.G."/>
            <person name="Silva A.L."/>
            <person name="Seyffert N."/>
            <person name="Castro T.L.P."/>
            <person name="Attili A.R."/>
            <person name="Rifici C."/>
            <person name="Mazzullo G."/>
            <person name="Brenig B."/>
            <person name="Venanzi F."/>
            <person name="Azevedo V."/>
        </authorList>
    </citation>
    <scope>NUCLEOTIDE SEQUENCE [LARGE SCALE GENOMIC DNA]</scope>
    <source>
        <strain evidence="4 5">LGCM 259</strain>
    </source>
</reference>
<keyword evidence="5" id="KW-1185">Reference proteome</keyword>
<dbReference type="GO" id="GO:0004518">
    <property type="term" value="F:nuclease activity"/>
    <property type="evidence" value="ECO:0007669"/>
    <property type="project" value="InterPro"/>
</dbReference>
<feature type="compositionally biased region" description="Basic and acidic residues" evidence="1">
    <location>
        <begin position="248"/>
        <end position="307"/>
    </location>
</feature>
<dbReference type="RefSeq" id="WP_138926131.1">
    <property type="nucleotide sequence ID" value="NZ_CP034412.1"/>
</dbReference>
<protein>
    <recommendedName>
        <fullName evidence="3">TNase-like domain-containing protein</fullName>
    </recommendedName>
</protein>
<dbReference type="Proteomes" id="UP000307000">
    <property type="component" value="Chromosome"/>
</dbReference>
<dbReference type="InterPro" id="IPR016071">
    <property type="entry name" value="Staphylococal_nuclease_OB-fold"/>
</dbReference>
<dbReference type="InterPro" id="IPR002071">
    <property type="entry name" value="Thermonucl_AS"/>
</dbReference>
<dbReference type="KEGG" id="gcr:GcLGCM259_1269"/>
<evidence type="ECO:0000256" key="1">
    <source>
        <dbReference type="SAM" id="MobiDB-lite"/>
    </source>
</evidence>
<sequence length="369" mass="39801">MSTKSKWVAGLVAGTLVTSGVVYAATADSDTQGTVIRVIDGDTVDMKIAGAEQRVRLLNVDTPETVDPNKGVECLGSEASDHLKSILSPGDKVDLEYDVERTDRYGRTLAGVFKDGHLVNAEIAALGLGIAVKFEPNIKFYDEVLAAQNKASENSVGLFSTDIKCTVPAQVDEVASALEEVPEELSDSIEESGSQAAEAAAAVAMGLGLKKTLDGITPDRSPVTHALLASSFAGLRSQLSDSISTAEDLEKAHRAQESKLKQEEKERKEAERKQKEEKLKAEKAKQRAAELKKAQEQQKAATAERRRAAAPSKQNNTQQQTQPRKKAQRPTAPRTPKKTYQAPRKKSSGPSNYTGPRCYAPGGKTWRPC</sequence>
<dbReference type="AlphaFoldDB" id="A0A5B7WUT0"/>
<evidence type="ECO:0000256" key="2">
    <source>
        <dbReference type="SAM" id="SignalP"/>
    </source>
</evidence>
<proteinExistence type="predicted"/>
<gene>
    <name evidence="4" type="ORF">GcLGCM259_1269</name>
</gene>
<feature type="chain" id="PRO_5023147633" description="TNase-like domain-containing protein" evidence="2">
    <location>
        <begin position="25"/>
        <end position="369"/>
    </location>
</feature>
<dbReference type="InterPro" id="IPR035437">
    <property type="entry name" value="SNase_OB-fold_sf"/>
</dbReference>
<dbReference type="SMART" id="SM00318">
    <property type="entry name" value="SNc"/>
    <property type="match status" value="1"/>
</dbReference>
<dbReference type="EMBL" id="CP034412">
    <property type="protein sequence ID" value="QCY47004.1"/>
    <property type="molecule type" value="Genomic_DNA"/>
</dbReference>
<dbReference type="GO" id="GO:0003676">
    <property type="term" value="F:nucleic acid binding"/>
    <property type="evidence" value="ECO:0007669"/>
    <property type="project" value="InterPro"/>
</dbReference>
<evidence type="ECO:0000313" key="5">
    <source>
        <dbReference type="Proteomes" id="UP000307000"/>
    </source>
</evidence>
<dbReference type="PROSITE" id="PS50830">
    <property type="entry name" value="TNASE_3"/>
    <property type="match status" value="1"/>
</dbReference>
<dbReference type="PROSITE" id="PS01123">
    <property type="entry name" value="TNASE_1"/>
    <property type="match status" value="1"/>
</dbReference>
<dbReference type="Gene3D" id="2.40.50.90">
    <property type="match status" value="1"/>
</dbReference>
<dbReference type="PROSITE" id="PS01284">
    <property type="entry name" value="TNASE_2"/>
    <property type="match status" value="1"/>
</dbReference>
<keyword evidence="2" id="KW-0732">Signal</keyword>
<feature type="compositionally biased region" description="Polar residues" evidence="1">
    <location>
        <begin position="312"/>
        <end position="322"/>
    </location>
</feature>
<evidence type="ECO:0000259" key="3">
    <source>
        <dbReference type="PROSITE" id="PS50830"/>
    </source>
</evidence>
<feature type="domain" description="TNase-like" evidence="3">
    <location>
        <begin position="29"/>
        <end position="161"/>
    </location>
</feature>
<feature type="region of interest" description="Disordered" evidence="1">
    <location>
        <begin position="244"/>
        <end position="369"/>
    </location>
</feature>
<accession>A0A5B7WUT0</accession>
<feature type="signal peptide" evidence="2">
    <location>
        <begin position="1"/>
        <end position="24"/>
    </location>
</feature>
<organism evidence="4 5">
    <name type="scientific">Glutamicibacter creatinolyticus</name>
    <dbReference type="NCBI Taxonomy" id="162496"/>
    <lineage>
        <taxon>Bacteria</taxon>
        <taxon>Bacillati</taxon>
        <taxon>Actinomycetota</taxon>
        <taxon>Actinomycetes</taxon>
        <taxon>Micrococcales</taxon>
        <taxon>Micrococcaceae</taxon>
        <taxon>Glutamicibacter</taxon>
    </lineage>
</organism>